<dbReference type="OrthoDB" id="5217806at2759"/>
<evidence type="ECO:0008006" key="5">
    <source>
        <dbReference type="Google" id="ProtNLM"/>
    </source>
</evidence>
<feature type="compositionally biased region" description="Basic and acidic residues" evidence="1">
    <location>
        <begin position="290"/>
        <end position="299"/>
    </location>
</feature>
<proteinExistence type="predicted"/>
<dbReference type="Proteomes" id="UP000635477">
    <property type="component" value="Unassembled WGS sequence"/>
</dbReference>
<keyword evidence="2" id="KW-0812">Transmembrane</keyword>
<dbReference type="EMBL" id="JABEYC010000857">
    <property type="protein sequence ID" value="KAF4973456.1"/>
    <property type="molecule type" value="Genomic_DNA"/>
</dbReference>
<dbReference type="AlphaFoldDB" id="A0A8H4XGK4"/>
<feature type="region of interest" description="Disordered" evidence="1">
    <location>
        <begin position="290"/>
        <end position="351"/>
    </location>
</feature>
<evidence type="ECO:0000313" key="4">
    <source>
        <dbReference type="Proteomes" id="UP000635477"/>
    </source>
</evidence>
<comment type="caution">
    <text evidence="3">The sequence shown here is derived from an EMBL/GenBank/DDBJ whole genome shotgun (WGS) entry which is preliminary data.</text>
</comment>
<feature type="transmembrane region" description="Helical" evidence="2">
    <location>
        <begin position="219"/>
        <end position="236"/>
    </location>
</feature>
<feature type="transmembrane region" description="Helical" evidence="2">
    <location>
        <begin position="256"/>
        <end position="279"/>
    </location>
</feature>
<protein>
    <recommendedName>
        <fullName evidence="5">Transmembrane protein</fullName>
    </recommendedName>
</protein>
<keyword evidence="2" id="KW-0472">Membrane</keyword>
<name>A0A8H4XGK4_9HYPO</name>
<keyword evidence="4" id="KW-1185">Reference proteome</keyword>
<evidence type="ECO:0000256" key="1">
    <source>
        <dbReference type="SAM" id="MobiDB-lite"/>
    </source>
</evidence>
<feature type="transmembrane region" description="Helical" evidence="2">
    <location>
        <begin position="185"/>
        <end position="207"/>
    </location>
</feature>
<sequence length="351" mass="38430">MSLQQSQLQRDSCFYPAGIRSVFLRCVSWPPIAARDVCAANRSPLRYSFCIVETLANGLALNDTFTFNRPGFLSSAKSSGPIYDRLDDGAFITANLYVKALALFLGRMIDNLIMLNLFHIGTGILVAQSDQPGSPGCFLKVVSRGIVVILGALAIALFTLQLRFVSGFRGGYPRMCNKGTASMKLIAACYAIILFAASLGTVGRATTIKRVQSESEMSFFRHSTLLVAASVVWLLRTAYNMACTVGGDLCSRNYNILLGIFFAIWPQFIALCLMFAIITERRNAIWPGKEDAAAEKEKQTPVAVKGPRTPKQEEPAGTILTREKYRQMKKTAKEKKSAAKKTKRAAASPPT</sequence>
<evidence type="ECO:0000256" key="2">
    <source>
        <dbReference type="SAM" id="Phobius"/>
    </source>
</evidence>
<reference evidence="3" key="2">
    <citation type="submission" date="2020-05" db="EMBL/GenBank/DDBJ databases">
        <authorList>
            <person name="Kim H.-S."/>
            <person name="Proctor R.H."/>
            <person name="Brown D.W."/>
        </authorList>
    </citation>
    <scope>NUCLEOTIDE SEQUENCE</scope>
    <source>
        <strain evidence="3">NRRL 22465</strain>
    </source>
</reference>
<accession>A0A8H4XGK4</accession>
<organism evidence="3 4">
    <name type="scientific">Fusarium zealandicum</name>
    <dbReference type="NCBI Taxonomy" id="1053134"/>
    <lineage>
        <taxon>Eukaryota</taxon>
        <taxon>Fungi</taxon>
        <taxon>Dikarya</taxon>
        <taxon>Ascomycota</taxon>
        <taxon>Pezizomycotina</taxon>
        <taxon>Sordariomycetes</taxon>
        <taxon>Hypocreomycetidae</taxon>
        <taxon>Hypocreales</taxon>
        <taxon>Nectriaceae</taxon>
        <taxon>Fusarium</taxon>
        <taxon>Fusarium staphyleae species complex</taxon>
    </lineage>
</organism>
<gene>
    <name evidence="3" type="ORF">FZEAL_9330</name>
</gene>
<evidence type="ECO:0000313" key="3">
    <source>
        <dbReference type="EMBL" id="KAF4973456.1"/>
    </source>
</evidence>
<keyword evidence="2" id="KW-1133">Transmembrane helix</keyword>
<reference evidence="3" key="1">
    <citation type="journal article" date="2020" name="BMC Genomics">
        <title>Correction to: Identification and distribution of gene clusters required for synthesis of sphingolipid metabolism inhibitors in diverse species of the filamentous fungus Fusarium.</title>
        <authorList>
            <person name="Kim H.S."/>
            <person name="Lohmar J.M."/>
            <person name="Busman M."/>
            <person name="Brown D.W."/>
            <person name="Naumann T.A."/>
            <person name="Divon H.H."/>
            <person name="Lysoe E."/>
            <person name="Uhlig S."/>
            <person name="Proctor R.H."/>
        </authorList>
    </citation>
    <scope>NUCLEOTIDE SEQUENCE</scope>
    <source>
        <strain evidence="3">NRRL 22465</strain>
    </source>
</reference>
<feature type="compositionally biased region" description="Basic residues" evidence="1">
    <location>
        <begin position="327"/>
        <end position="344"/>
    </location>
</feature>
<feature type="transmembrane region" description="Helical" evidence="2">
    <location>
        <begin position="146"/>
        <end position="165"/>
    </location>
</feature>